<keyword evidence="7" id="KW-0479">Metal-binding</keyword>
<dbReference type="InterPro" id="IPR036412">
    <property type="entry name" value="HAD-like_sf"/>
</dbReference>
<accession>A0A2T7P9E4</accession>
<dbReference type="InterPro" id="IPR023214">
    <property type="entry name" value="HAD_sf"/>
</dbReference>
<dbReference type="InterPro" id="IPR006355">
    <property type="entry name" value="LHPP/HDHD2"/>
</dbReference>
<dbReference type="Pfam" id="PF13242">
    <property type="entry name" value="Hydrolase_like"/>
    <property type="match status" value="1"/>
</dbReference>
<dbReference type="InterPro" id="IPR006357">
    <property type="entry name" value="HAD-SF_hydro_IIA"/>
</dbReference>
<dbReference type="CDD" id="cd07509">
    <property type="entry name" value="HAD_PPase"/>
    <property type="match status" value="1"/>
</dbReference>
<evidence type="ECO:0000313" key="14">
    <source>
        <dbReference type="EMBL" id="PVD30038.1"/>
    </source>
</evidence>
<dbReference type="NCBIfam" id="TIGR01460">
    <property type="entry name" value="HAD-SF-IIA"/>
    <property type="match status" value="1"/>
</dbReference>
<evidence type="ECO:0000256" key="6">
    <source>
        <dbReference type="ARBA" id="ARBA00022490"/>
    </source>
</evidence>
<evidence type="ECO:0000256" key="13">
    <source>
        <dbReference type="ARBA" id="ARBA00047820"/>
    </source>
</evidence>
<dbReference type="EMBL" id="PZQS01000005">
    <property type="protein sequence ID" value="PVD30038.1"/>
    <property type="molecule type" value="Genomic_DNA"/>
</dbReference>
<sequence length="267" mass="28903">MACLKGVNAVMLDISGVLKDTADGADVAIPGSVNAVNRLKEAGIPIRFCTNETTTTRKNLVDRLQKLGFSIKEEEVFSPAPAVCQVLRQRGLRPHLLVHPASEADFDAVDKNKPNCVVIGDAAENFSYENMNKAFQTLIAMDNPVLISMGKGKYYKDSNSLILDVGAYMKALEYACDIEADVVGKPSASFFLAVLQDMERVPEETLMVGDDIESDVGGAQRCGIRAALVRTGKYRSSDENHPKVKPDIIVNDLSQLVDELLAAGGKL</sequence>
<dbReference type="Gene3D" id="3.40.50.1000">
    <property type="entry name" value="HAD superfamily/HAD-like"/>
    <property type="match status" value="2"/>
</dbReference>
<dbReference type="GO" id="GO:0005634">
    <property type="term" value="C:nucleus"/>
    <property type="evidence" value="ECO:0007669"/>
    <property type="project" value="UniProtKB-SubCell"/>
</dbReference>
<evidence type="ECO:0000256" key="5">
    <source>
        <dbReference type="ARBA" id="ARBA00012146"/>
    </source>
</evidence>
<keyword evidence="10" id="KW-0539">Nucleus</keyword>
<dbReference type="STRING" id="400727.A0A2T7P9E4"/>
<dbReference type="Proteomes" id="UP000245119">
    <property type="component" value="Linkage Group LG5"/>
</dbReference>
<dbReference type="PANTHER" id="PTHR19288:SF44">
    <property type="entry name" value="PHOSPHOLYSINE PHOSPHOHISTIDINE INORGANIC PYROPHOSPHATE PHOSPHATASE"/>
    <property type="match status" value="1"/>
</dbReference>
<dbReference type="EC" id="3.6.1.1" evidence="5"/>
<dbReference type="SUPFAM" id="SSF56784">
    <property type="entry name" value="HAD-like"/>
    <property type="match status" value="1"/>
</dbReference>
<dbReference type="FunFam" id="3.40.50.1000:FF:000051">
    <property type="entry name" value="Phospholysine phosphohistidine inorganic pyrophosphate phosphatase"/>
    <property type="match status" value="1"/>
</dbReference>
<evidence type="ECO:0000256" key="3">
    <source>
        <dbReference type="ARBA" id="ARBA00004496"/>
    </source>
</evidence>
<dbReference type="GO" id="GO:0016791">
    <property type="term" value="F:phosphatase activity"/>
    <property type="evidence" value="ECO:0007669"/>
    <property type="project" value="InterPro"/>
</dbReference>
<keyword evidence="6" id="KW-0963">Cytoplasm</keyword>
<comment type="subcellular location">
    <subcellularLocation>
        <location evidence="3">Cytoplasm</location>
    </subcellularLocation>
    <subcellularLocation>
        <location evidence="2">Nucleus</location>
    </subcellularLocation>
</comment>
<keyword evidence="9" id="KW-0460">Magnesium</keyword>
<dbReference type="OMA" id="EEHIFMP"/>
<dbReference type="AlphaFoldDB" id="A0A2T7P9E4"/>
<evidence type="ECO:0000256" key="4">
    <source>
        <dbReference type="ARBA" id="ARBA00007958"/>
    </source>
</evidence>
<comment type="function">
    <text evidence="11">Phosphatase that hydrolyzes imidodiphosphate, 3-phosphohistidine and 6-phospholysine. Has broad substrate specificity and can also hydrolyze inorganic diphosphate, but with lower efficiency.</text>
</comment>
<dbReference type="GO" id="GO:0046872">
    <property type="term" value="F:metal ion binding"/>
    <property type="evidence" value="ECO:0007669"/>
    <property type="project" value="UniProtKB-KW"/>
</dbReference>
<evidence type="ECO:0000313" key="15">
    <source>
        <dbReference type="Proteomes" id="UP000245119"/>
    </source>
</evidence>
<gene>
    <name evidence="14" type="ORF">C0Q70_09299</name>
</gene>
<dbReference type="Pfam" id="PF13344">
    <property type="entry name" value="Hydrolase_6"/>
    <property type="match status" value="1"/>
</dbReference>
<proteinExistence type="inferred from homology"/>
<dbReference type="OrthoDB" id="426235at2759"/>
<keyword evidence="15" id="KW-1185">Reference proteome</keyword>
<evidence type="ECO:0000256" key="9">
    <source>
        <dbReference type="ARBA" id="ARBA00022842"/>
    </source>
</evidence>
<protein>
    <recommendedName>
        <fullName evidence="12">Phospholysine phosphohistidine inorganic pyrophosphate phosphatase</fullName>
        <ecNumber evidence="5">3.6.1.1</ecNumber>
    </recommendedName>
</protein>
<comment type="caution">
    <text evidence="14">The sequence shown here is derived from an EMBL/GenBank/DDBJ whole genome shotgun (WGS) entry which is preliminary data.</text>
</comment>
<evidence type="ECO:0000256" key="1">
    <source>
        <dbReference type="ARBA" id="ARBA00001946"/>
    </source>
</evidence>
<evidence type="ECO:0000256" key="8">
    <source>
        <dbReference type="ARBA" id="ARBA00022801"/>
    </source>
</evidence>
<evidence type="ECO:0000256" key="2">
    <source>
        <dbReference type="ARBA" id="ARBA00004123"/>
    </source>
</evidence>
<dbReference type="GO" id="GO:0005829">
    <property type="term" value="C:cytosol"/>
    <property type="evidence" value="ECO:0007669"/>
    <property type="project" value="TreeGrafter"/>
</dbReference>
<keyword evidence="8" id="KW-0378">Hydrolase</keyword>
<dbReference type="NCBIfam" id="TIGR01458">
    <property type="entry name" value="HAD-SF-IIA-hyp3"/>
    <property type="match status" value="1"/>
</dbReference>
<organism evidence="14 15">
    <name type="scientific">Pomacea canaliculata</name>
    <name type="common">Golden apple snail</name>
    <dbReference type="NCBI Taxonomy" id="400727"/>
    <lineage>
        <taxon>Eukaryota</taxon>
        <taxon>Metazoa</taxon>
        <taxon>Spiralia</taxon>
        <taxon>Lophotrochozoa</taxon>
        <taxon>Mollusca</taxon>
        <taxon>Gastropoda</taxon>
        <taxon>Caenogastropoda</taxon>
        <taxon>Architaenioglossa</taxon>
        <taxon>Ampullarioidea</taxon>
        <taxon>Ampullariidae</taxon>
        <taxon>Pomacea</taxon>
    </lineage>
</organism>
<dbReference type="PANTHER" id="PTHR19288">
    <property type="entry name" value="4-NITROPHENYLPHOSPHATASE-RELATED"/>
    <property type="match status" value="1"/>
</dbReference>
<evidence type="ECO:0000256" key="11">
    <source>
        <dbReference type="ARBA" id="ARBA00037258"/>
    </source>
</evidence>
<evidence type="ECO:0000256" key="10">
    <source>
        <dbReference type="ARBA" id="ARBA00023242"/>
    </source>
</evidence>
<name>A0A2T7P9E4_POMCA</name>
<dbReference type="GO" id="GO:0004427">
    <property type="term" value="F:inorganic diphosphate phosphatase activity"/>
    <property type="evidence" value="ECO:0007669"/>
    <property type="project" value="UniProtKB-EC"/>
</dbReference>
<reference evidence="14 15" key="1">
    <citation type="submission" date="2018-04" db="EMBL/GenBank/DDBJ databases">
        <title>The genome of golden apple snail Pomacea canaliculata provides insight into stress tolerance and invasive adaptation.</title>
        <authorList>
            <person name="Liu C."/>
            <person name="Liu B."/>
            <person name="Ren Y."/>
            <person name="Zhang Y."/>
            <person name="Wang H."/>
            <person name="Li S."/>
            <person name="Jiang F."/>
            <person name="Yin L."/>
            <person name="Zhang G."/>
            <person name="Qian W."/>
            <person name="Fan W."/>
        </authorList>
    </citation>
    <scope>NUCLEOTIDE SEQUENCE [LARGE SCALE GENOMIC DNA]</scope>
    <source>
        <strain evidence="14">SZHN2017</strain>
        <tissue evidence="14">Muscle</tissue>
    </source>
</reference>
<evidence type="ECO:0000256" key="7">
    <source>
        <dbReference type="ARBA" id="ARBA00022723"/>
    </source>
</evidence>
<comment type="cofactor">
    <cofactor evidence="1">
        <name>Mg(2+)</name>
        <dbReference type="ChEBI" id="CHEBI:18420"/>
    </cofactor>
</comment>
<evidence type="ECO:0000256" key="12">
    <source>
        <dbReference type="ARBA" id="ARBA00039357"/>
    </source>
</evidence>
<comment type="catalytic activity">
    <reaction evidence="13">
        <text>diphosphate + H2O = 2 phosphate + H(+)</text>
        <dbReference type="Rhea" id="RHEA:24576"/>
        <dbReference type="ChEBI" id="CHEBI:15377"/>
        <dbReference type="ChEBI" id="CHEBI:15378"/>
        <dbReference type="ChEBI" id="CHEBI:33019"/>
        <dbReference type="ChEBI" id="CHEBI:43474"/>
        <dbReference type="EC" id="3.6.1.1"/>
    </reaction>
</comment>
<comment type="similarity">
    <text evidence="4">Belongs to the HAD-like hydrolase superfamily.</text>
</comment>